<feature type="region of interest" description="Disordered" evidence="1">
    <location>
        <begin position="1"/>
        <end position="166"/>
    </location>
</feature>
<dbReference type="AlphaFoldDB" id="A0A7X5LLX4"/>
<feature type="compositionally biased region" description="Low complexity" evidence="1">
    <location>
        <begin position="467"/>
        <end position="477"/>
    </location>
</feature>
<feature type="compositionally biased region" description="Basic and acidic residues" evidence="1">
    <location>
        <begin position="91"/>
        <end position="102"/>
    </location>
</feature>
<proteinExistence type="predicted"/>
<dbReference type="Pfam" id="PF02120">
    <property type="entry name" value="Flg_hook"/>
    <property type="match status" value="1"/>
</dbReference>
<dbReference type="InterPro" id="IPR038610">
    <property type="entry name" value="FliK-like_C_sf"/>
</dbReference>
<dbReference type="Gene3D" id="3.30.750.140">
    <property type="match status" value="1"/>
</dbReference>
<feature type="compositionally biased region" description="Polar residues" evidence="1">
    <location>
        <begin position="64"/>
        <end position="76"/>
    </location>
</feature>
<comment type="caution">
    <text evidence="3">The sequence shown here is derived from an EMBL/GenBank/DDBJ whole genome shotgun (WGS) entry which is preliminary data.</text>
</comment>
<gene>
    <name evidence="3" type="ORF">GTH32_11430</name>
</gene>
<dbReference type="EMBL" id="JAAAWN010000014">
    <property type="protein sequence ID" value="NDV91793.1"/>
    <property type="molecule type" value="Genomic_DNA"/>
</dbReference>
<dbReference type="PANTHER" id="PTHR37533">
    <property type="entry name" value="FLAGELLAR HOOK-LENGTH CONTROL PROTEIN"/>
    <property type="match status" value="1"/>
</dbReference>
<dbReference type="RefSeq" id="WP_163085826.1">
    <property type="nucleotide sequence ID" value="NZ_JAAAWN010000014.1"/>
</dbReference>
<accession>A0A7X5LLX4</accession>
<dbReference type="PANTHER" id="PTHR37533:SF2">
    <property type="entry name" value="FLAGELLAR HOOK-LENGTH CONTROL PROTEIN"/>
    <property type="match status" value="1"/>
</dbReference>
<dbReference type="InterPro" id="IPR021136">
    <property type="entry name" value="Flagellar_hook_control-like_C"/>
</dbReference>
<evidence type="ECO:0000259" key="2">
    <source>
        <dbReference type="Pfam" id="PF02120"/>
    </source>
</evidence>
<evidence type="ECO:0000313" key="3">
    <source>
        <dbReference type="EMBL" id="NDV91793.1"/>
    </source>
</evidence>
<feature type="compositionally biased region" description="Low complexity" evidence="1">
    <location>
        <begin position="750"/>
        <end position="777"/>
    </location>
</feature>
<feature type="region of interest" description="Disordered" evidence="1">
    <location>
        <begin position="178"/>
        <end position="197"/>
    </location>
</feature>
<feature type="region of interest" description="Disordered" evidence="1">
    <location>
        <begin position="464"/>
        <end position="495"/>
    </location>
</feature>
<reference evidence="3 4" key="1">
    <citation type="submission" date="2020-01" db="EMBL/GenBank/DDBJ databases">
        <authorList>
            <person name="Chen J."/>
            <person name="Zhu S."/>
            <person name="Yang J."/>
        </authorList>
    </citation>
    <scope>NUCLEOTIDE SEQUENCE [LARGE SCALE GENOMIC DNA]</scope>
    <source>
        <strain evidence="3 4">345S023</strain>
    </source>
</reference>
<dbReference type="InterPro" id="IPR052563">
    <property type="entry name" value="FliK"/>
</dbReference>
<protein>
    <recommendedName>
        <fullName evidence="2">Flagellar hook-length control protein-like C-terminal domain-containing protein</fullName>
    </recommendedName>
</protein>
<feature type="compositionally biased region" description="Basic and acidic residues" evidence="1">
    <location>
        <begin position="124"/>
        <end position="154"/>
    </location>
</feature>
<dbReference type="CDD" id="cd17470">
    <property type="entry name" value="T3SS_Flik_C"/>
    <property type="match status" value="1"/>
</dbReference>
<feature type="region of interest" description="Disordered" evidence="1">
    <location>
        <begin position="745"/>
        <end position="777"/>
    </location>
</feature>
<dbReference type="Proteomes" id="UP000470213">
    <property type="component" value="Unassembled WGS sequence"/>
</dbReference>
<feature type="compositionally biased region" description="Polar residues" evidence="1">
    <location>
        <begin position="478"/>
        <end position="495"/>
    </location>
</feature>
<keyword evidence="4" id="KW-1185">Reference proteome</keyword>
<sequence length="800" mass="84285">MMQQVAASHSEVAALPFSASSTAKAVEAGLEAEKSTDNSQAFQALYRDAKSTGAQPRNHHDNARQSQNTDTASSSLAGKRDSSTDVNTDLPDAHTDATDTDGHQSATPVAGKRDTSTDVNTDLPPRHTDTSTDDARNVARLESEKRDSATDVHTDLPSAPTDSNEEGISQQVTIVPDNDQQLSGGLHPADNTSGEGTIPATLNGYSQPHQQEGIDEVYEVDKNGKKLADPIYTSLPIDEESASASDFLTQSQADKAANQTDTSWVDFIDAVRKTQGNTSLEKPGQDGGVKHDDMSEALAALGMSASNSAEDTELSALMRQFSGEGVDAGGLNETETVKIAEQLFTQLSTDDTKLSEETIASLKALAAALSDMSGSTKAPSSGELKNGEVSDEALSLDALLAQFAAPSEKTATHPSSTGEQDVDSNLRDGEALADETTPNQALSEDEQLILSLFNDALNEAAQRVSDAQSSAAQTSSTEQGLTNSAEPTLAGQTPFASSTITGETVEESGRLLLDSLASLSPQSAQKATEALAERVVSSLPVASSTNQQEAIKGNIIAGINEYQQQVAQGREPGIDLSTIVEQAALDAGLPLAHAQQLMAGVEAQAGQFLQLVHNTQSAAHNALATQFLTVDSQITETQQIRSEASKSQQQFEGFDKAVNIHKPEGQQQLNEKIRWMVNARNTMAEIRLDPPELGSMQVRVNVSGDAASVSFVVQSQHAKEVLADAMPKLRDMLSEQGIELGDAQVRKDNSSQSGEQNGQQLAGSNNNDGAADADGIAAGEGQIIEQAVSREAKGGIDYYA</sequence>
<feature type="domain" description="Flagellar hook-length control protein-like C-terminal" evidence="2">
    <location>
        <begin position="671"/>
        <end position="753"/>
    </location>
</feature>
<organism evidence="3 4">
    <name type="scientific">Alteromonas profundi</name>
    <dbReference type="NCBI Taxonomy" id="2696062"/>
    <lineage>
        <taxon>Bacteria</taxon>
        <taxon>Pseudomonadati</taxon>
        <taxon>Pseudomonadota</taxon>
        <taxon>Gammaproteobacteria</taxon>
        <taxon>Alteromonadales</taxon>
        <taxon>Alteromonadaceae</taxon>
        <taxon>Alteromonas/Salinimonas group</taxon>
        <taxon>Alteromonas</taxon>
    </lineage>
</organism>
<evidence type="ECO:0000313" key="4">
    <source>
        <dbReference type="Proteomes" id="UP000470213"/>
    </source>
</evidence>
<evidence type="ECO:0000256" key="1">
    <source>
        <dbReference type="SAM" id="MobiDB-lite"/>
    </source>
</evidence>
<name>A0A7X5LLX4_9ALTE</name>